<name>A0A6A5SI50_9PLEO</name>
<evidence type="ECO:0000313" key="1">
    <source>
        <dbReference type="EMBL" id="KAF1937057.1"/>
    </source>
</evidence>
<proteinExistence type="predicted"/>
<dbReference type="Proteomes" id="UP000800038">
    <property type="component" value="Unassembled WGS sequence"/>
</dbReference>
<sequence length="251" mass="27122">MVTWKPPCLSGPVPRRGVEGARRDPLASSAGFDNPPSSIFSVQGILGHLLFSECPLCCALEARASSLARCPGVCGRRSTLVARVRQSVRSSRAPCCASLTTFTLHQRALYDVPSTPSDALLPAQCCQPIVAATGVSRSHRTFRRSFAPTGIASLVTSLAHQSSHLRRRLTSVIGRPPPPPQADHLHEIFRSVLAVVASTRRPRRELHSNRASQRQRLQPLPGIPRPAYLCVACRGFLKASLVATTRQAPSC</sequence>
<dbReference type="AlphaFoldDB" id="A0A6A5SI50"/>
<reference evidence="1" key="1">
    <citation type="journal article" date="2020" name="Stud. Mycol.">
        <title>101 Dothideomycetes genomes: a test case for predicting lifestyles and emergence of pathogens.</title>
        <authorList>
            <person name="Haridas S."/>
            <person name="Albert R."/>
            <person name="Binder M."/>
            <person name="Bloem J."/>
            <person name="Labutti K."/>
            <person name="Salamov A."/>
            <person name="Andreopoulos B."/>
            <person name="Baker S."/>
            <person name="Barry K."/>
            <person name="Bills G."/>
            <person name="Bluhm B."/>
            <person name="Cannon C."/>
            <person name="Castanera R."/>
            <person name="Culley D."/>
            <person name="Daum C."/>
            <person name="Ezra D."/>
            <person name="Gonzalez J."/>
            <person name="Henrissat B."/>
            <person name="Kuo A."/>
            <person name="Liang C."/>
            <person name="Lipzen A."/>
            <person name="Lutzoni F."/>
            <person name="Magnuson J."/>
            <person name="Mondo S."/>
            <person name="Nolan M."/>
            <person name="Ohm R."/>
            <person name="Pangilinan J."/>
            <person name="Park H.-J."/>
            <person name="Ramirez L."/>
            <person name="Alfaro M."/>
            <person name="Sun H."/>
            <person name="Tritt A."/>
            <person name="Yoshinaga Y."/>
            <person name="Zwiers L.-H."/>
            <person name="Turgeon B."/>
            <person name="Goodwin S."/>
            <person name="Spatafora J."/>
            <person name="Crous P."/>
            <person name="Grigoriev I."/>
        </authorList>
    </citation>
    <scope>NUCLEOTIDE SEQUENCE</scope>
    <source>
        <strain evidence="1">CBS 161.51</strain>
    </source>
</reference>
<accession>A0A6A5SI50</accession>
<protein>
    <submittedName>
        <fullName evidence="1">Uncharacterized protein</fullName>
    </submittedName>
</protein>
<evidence type="ECO:0000313" key="2">
    <source>
        <dbReference type="Proteomes" id="UP000800038"/>
    </source>
</evidence>
<dbReference type="EMBL" id="ML976156">
    <property type="protein sequence ID" value="KAF1937057.1"/>
    <property type="molecule type" value="Genomic_DNA"/>
</dbReference>
<organism evidence="1 2">
    <name type="scientific">Clathrospora elynae</name>
    <dbReference type="NCBI Taxonomy" id="706981"/>
    <lineage>
        <taxon>Eukaryota</taxon>
        <taxon>Fungi</taxon>
        <taxon>Dikarya</taxon>
        <taxon>Ascomycota</taxon>
        <taxon>Pezizomycotina</taxon>
        <taxon>Dothideomycetes</taxon>
        <taxon>Pleosporomycetidae</taxon>
        <taxon>Pleosporales</taxon>
        <taxon>Diademaceae</taxon>
        <taxon>Clathrospora</taxon>
    </lineage>
</organism>
<keyword evidence="2" id="KW-1185">Reference proteome</keyword>
<gene>
    <name evidence="1" type="ORF">EJ02DRAFT_68171</name>
</gene>